<proteinExistence type="predicted"/>
<evidence type="ECO:0000313" key="1">
    <source>
        <dbReference type="EMBL" id="CAG6456377.1"/>
    </source>
</evidence>
<reference evidence="1" key="1">
    <citation type="submission" date="2021-05" db="EMBL/GenBank/DDBJ databases">
        <authorList>
            <person name="Alioto T."/>
            <person name="Alioto T."/>
            <person name="Gomez Garrido J."/>
        </authorList>
    </citation>
    <scope>NUCLEOTIDE SEQUENCE</scope>
</reference>
<sequence length="116" mass="13063">MEHDTLRAQYYSMDANHLLDDELEHELTIREVNTAGVSRSQCIRMLRGMLRTSFDVGQRVYKKSFRQSSAGDQYNAKLGPQYTPVIIVRKKGTSSYEVSDLNGKSLGVFSAADLKA</sequence>
<dbReference type="AlphaFoldDB" id="A0A8D8AG40"/>
<protein>
    <submittedName>
        <fullName evidence="1">(northern house mosquito) hypothetical protein</fullName>
    </submittedName>
</protein>
<accession>A0A8D8AG40</accession>
<organism evidence="1">
    <name type="scientific">Culex pipiens</name>
    <name type="common">House mosquito</name>
    <dbReference type="NCBI Taxonomy" id="7175"/>
    <lineage>
        <taxon>Eukaryota</taxon>
        <taxon>Metazoa</taxon>
        <taxon>Ecdysozoa</taxon>
        <taxon>Arthropoda</taxon>
        <taxon>Hexapoda</taxon>
        <taxon>Insecta</taxon>
        <taxon>Pterygota</taxon>
        <taxon>Neoptera</taxon>
        <taxon>Endopterygota</taxon>
        <taxon>Diptera</taxon>
        <taxon>Nematocera</taxon>
        <taxon>Culicoidea</taxon>
        <taxon>Culicidae</taxon>
        <taxon>Culicinae</taxon>
        <taxon>Culicini</taxon>
        <taxon>Culex</taxon>
        <taxon>Culex</taxon>
    </lineage>
</organism>
<dbReference type="EMBL" id="HBUE01030812">
    <property type="protein sequence ID" value="CAG6456377.1"/>
    <property type="molecule type" value="Transcribed_RNA"/>
</dbReference>
<name>A0A8D8AG40_CULPI</name>